<feature type="domain" description="Glycosyltransferase 2-like" evidence="1">
    <location>
        <begin position="37"/>
        <end position="160"/>
    </location>
</feature>
<dbReference type="Gene3D" id="3.90.550.10">
    <property type="entry name" value="Spore Coat Polysaccharide Biosynthesis Protein SpsA, Chain A"/>
    <property type="match status" value="1"/>
</dbReference>
<name>A0A1W6CVT7_9RHOB</name>
<dbReference type="AlphaFoldDB" id="A0A1W6CVT7"/>
<dbReference type="STRING" id="1945662.B0A89_04320"/>
<dbReference type="SUPFAM" id="SSF53448">
    <property type="entry name" value="Nucleotide-diphospho-sugar transferases"/>
    <property type="match status" value="1"/>
</dbReference>
<organism evidence="2 3">
    <name type="scientific">Paracoccus contaminans</name>
    <dbReference type="NCBI Taxonomy" id="1945662"/>
    <lineage>
        <taxon>Bacteria</taxon>
        <taxon>Pseudomonadati</taxon>
        <taxon>Pseudomonadota</taxon>
        <taxon>Alphaproteobacteria</taxon>
        <taxon>Rhodobacterales</taxon>
        <taxon>Paracoccaceae</taxon>
        <taxon>Paracoccus</taxon>
    </lineage>
</organism>
<reference evidence="2 3" key="1">
    <citation type="submission" date="2017-03" db="EMBL/GenBank/DDBJ databases">
        <title>Genome sequence of Paracoccus contaminans isolated from a water microcosm.</title>
        <authorList>
            <person name="Aurass P."/>
            <person name="Karste S."/>
            <person name="Trost E."/>
            <person name="Glaeser S.P."/>
            <person name="Kaempfer P."/>
            <person name="Flieger A."/>
        </authorList>
    </citation>
    <scope>NUCLEOTIDE SEQUENCE [LARGE SCALE GENOMIC DNA]</scope>
    <source>
        <strain evidence="3">RKI 16-01929T\LMG 29738T\CCM 8701T\CIP 111112T</strain>
    </source>
</reference>
<evidence type="ECO:0000313" key="2">
    <source>
        <dbReference type="EMBL" id="ARJ68970.1"/>
    </source>
</evidence>
<keyword evidence="3" id="KW-1185">Reference proteome</keyword>
<sequence length="348" mass="39548">MARRPAEKNRMRHCAFLVTNRYRHQVGSSMPLVLVRMPTYRRPDLVRRAMACLQAQTHSDWICEVRDDCPDSSAQAVVEDIGDPRIRYVANRPQKFMVRNLDDCFLRENPYRADYFYMLEDDNQIRPGFLSLGRDILEQEKLAICQINQVVEHDSRTDHSRIGDVGVFDNLYDQRAYAPAEMRLAIFGAIGISNGAVFWSRRIRNELAVRVDTVPTLEEYLRTCLVAEPVYIAHDKLAIWAQDEQSTTRNNGLNTGWLRRELNLKASLGALQRTVWKNLPPALCETFLAGGVLRIPMDRRLEALRKAGIGAAGVPRDPGAKARLKRLAVRNLGRVHPSVGAVLTRMAA</sequence>
<proteinExistence type="predicted"/>
<dbReference type="InterPro" id="IPR029044">
    <property type="entry name" value="Nucleotide-diphossugar_trans"/>
</dbReference>
<dbReference type="Proteomes" id="UP000193017">
    <property type="component" value="Chromosome"/>
</dbReference>
<dbReference type="Pfam" id="PF00535">
    <property type="entry name" value="Glycos_transf_2"/>
    <property type="match status" value="1"/>
</dbReference>
<evidence type="ECO:0000259" key="1">
    <source>
        <dbReference type="Pfam" id="PF00535"/>
    </source>
</evidence>
<dbReference type="KEGG" id="pcon:B0A89_04320"/>
<dbReference type="InterPro" id="IPR001173">
    <property type="entry name" value="Glyco_trans_2-like"/>
</dbReference>
<dbReference type="EMBL" id="CP020612">
    <property type="protein sequence ID" value="ARJ68970.1"/>
    <property type="molecule type" value="Genomic_DNA"/>
</dbReference>
<evidence type="ECO:0000313" key="3">
    <source>
        <dbReference type="Proteomes" id="UP000193017"/>
    </source>
</evidence>
<protein>
    <recommendedName>
        <fullName evidence="1">Glycosyltransferase 2-like domain-containing protein</fullName>
    </recommendedName>
</protein>
<gene>
    <name evidence="2" type="ORF">B0A89_04320</name>
</gene>
<accession>A0A1W6CVT7</accession>